<dbReference type="HOGENOM" id="CLU_1300896_0_0_1"/>
<evidence type="ECO:0000313" key="1">
    <source>
        <dbReference type="EMBL" id="ESN95102.1"/>
    </source>
</evidence>
<accession>T1FF14</accession>
<dbReference type="EMBL" id="KB097542">
    <property type="protein sequence ID" value="ESN95102.1"/>
    <property type="molecule type" value="Genomic_DNA"/>
</dbReference>
<dbReference type="RefSeq" id="XP_009026755.1">
    <property type="nucleotide sequence ID" value="XM_009028507.1"/>
</dbReference>
<dbReference type="Proteomes" id="UP000015101">
    <property type="component" value="Unassembled WGS sequence"/>
</dbReference>
<proteinExistence type="predicted"/>
<dbReference type="GeneID" id="20207413"/>
<reference evidence="2" key="3">
    <citation type="submission" date="2015-06" db="UniProtKB">
        <authorList>
            <consortium name="EnsemblMetazoa"/>
        </authorList>
    </citation>
    <scope>IDENTIFICATION</scope>
</reference>
<reference evidence="1 3" key="2">
    <citation type="journal article" date="2013" name="Nature">
        <title>Insights into bilaterian evolution from three spiralian genomes.</title>
        <authorList>
            <person name="Simakov O."/>
            <person name="Marletaz F."/>
            <person name="Cho S.J."/>
            <person name="Edsinger-Gonzales E."/>
            <person name="Havlak P."/>
            <person name="Hellsten U."/>
            <person name="Kuo D.H."/>
            <person name="Larsson T."/>
            <person name="Lv J."/>
            <person name="Arendt D."/>
            <person name="Savage R."/>
            <person name="Osoegawa K."/>
            <person name="de Jong P."/>
            <person name="Grimwood J."/>
            <person name="Chapman J.A."/>
            <person name="Shapiro H."/>
            <person name="Aerts A."/>
            <person name="Otillar R.P."/>
            <person name="Terry A.Y."/>
            <person name="Boore J.L."/>
            <person name="Grigoriev I.V."/>
            <person name="Lindberg D.R."/>
            <person name="Seaver E.C."/>
            <person name="Weisblat D.A."/>
            <person name="Putnam N.H."/>
            <person name="Rokhsar D.S."/>
        </authorList>
    </citation>
    <scope>NUCLEOTIDE SEQUENCE</scope>
</reference>
<sequence length="214" mass="24515">MADELIMLDIKILPCAFIKEIFLNAWRVMIEGVEKKEGKLVMGFKVVGENRFLALFHNGSDSALKHLNAAYGNHFLVTSMRFRQFETFAKHVLGYDTSSRLVQQTGSNINNSSGKLFWVKFNIAHLGKETGMFINKWREECEFWFDLKKRGDVTLEMFKTLGQKEVHLFIRCPSCEILDDLLFTTPLSVALGNQLETTVKSVKFFSDFLNLAAN</sequence>
<dbReference type="EMBL" id="AMQM01006920">
    <property type="status" value="NOT_ANNOTATED_CDS"/>
    <property type="molecule type" value="Genomic_DNA"/>
</dbReference>
<dbReference type="OrthoDB" id="5961967at2759"/>
<evidence type="ECO:0000313" key="3">
    <source>
        <dbReference type="Proteomes" id="UP000015101"/>
    </source>
</evidence>
<keyword evidence="3" id="KW-1185">Reference proteome</keyword>
<reference evidence="3" key="1">
    <citation type="submission" date="2012-12" db="EMBL/GenBank/DDBJ databases">
        <authorList>
            <person name="Hellsten U."/>
            <person name="Grimwood J."/>
            <person name="Chapman J.A."/>
            <person name="Shapiro H."/>
            <person name="Aerts A."/>
            <person name="Otillar R.P."/>
            <person name="Terry A.Y."/>
            <person name="Boore J.L."/>
            <person name="Simakov O."/>
            <person name="Marletaz F."/>
            <person name="Cho S.-J."/>
            <person name="Edsinger-Gonzales E."/>
            <person name="Havlak P."/>
            <person name="Kuo D.-H."/>
            <person name="Larsson T."/>
            <person name="Lv J."/>
            <person name="Arendt D."/>
            <person name="Savage R."/>
            <person name="Osoegawa K."/>
            <person name="de Jong P."/>
            <person name="Lindberg D.R."/>
            <person name="Seaver E.C."/>
            <person name="Weisblat D.A."/>
            <person name="Putnam N.H."/>
            <person name="Grigoriev I.V."/>
            <person name="Rokhsar D.S."/>
        </authorList>
    </citation>
    <scope>NUCLEOTIDE SEQUENCE</scope>
</reference>
<organism evidence="2 3">
    <name type="scientific">Helobdella robusta</name>
    <name type="common">Californian leech</name>
    <dbReference type="NCBI Taxonomy" id="6412"/>
    <lineage>
        <taxon>Eukaryota</taxon>
        <taxon>Metazoa</taxon>
        <taxon>Spiralia</taxon>
        <taxon>Lophotrochozoa</taxon>
        <taxon>Annelida</taxon>
        <taxon>Clitellata</taxon>
        <taxon>Hirudinea</taxon>
        <taxon>Rhynchobdellida</taxon>
        <taxon>Glossiphoniidae</taxon>
        <taxon>Helobdella</taxon>
    </lineage>
</organism>
<name>T1FF14_HELRO</name>
<dbReference type="KEGG" id="hro:HELRODRAFT_179690"/>
<dbReference type="OMA" id="REECEFW"/>
<dbReference type="EnsemblMetazoa" id="HelroT179690">
    <property type="protein sequence ID" value="HelroP179690"/>
    <property type="gene ID" value="HelroG179690"/>
</dbReference>
<dbReference type="InParanoid" id="T1FF14"/>
<gene>
    <name evidence="2" type="primary">20207413</name>
    <name evidence="1" type="ORF">HELRODRAFT_179690</name>
</gene>
<evidence type="ECO:0000313" key="2">
    <source>
        <dbReference type="EnsemblMetazoa" id="HelroP179690"/>
    </source>
</evidence>
<dbReference type="eggNOG" id="ENOG502SXGU">
    <property type="taxonomic scope" value="Eukaryota"/>
</dbReference>
<dbReference type="AlphaFoldDB" id="T1FF14"/>
<protein>
    <submittedName>
        <fullName evidence="1 2">Uncharacterized protein</fullName>
    </submittedName>
</protein>
<dbReference type="CTD" id="20207413"/>